<dbReference type="InterPro" id="IPR001314">
    <property type="entry name" value="Peptidase_S1A"/>
</dbReference>
<dbReference type="GO" id="GO:0006508">
    <property type="term" value="P:proteolysis"/>
    <property type="evidence" value="ECO:0007669"/>
    <property type="project" value="UniProtKB-KW"/>
</dbReference>
<dbReference type="InterPro" id="IPR001254">
    <property type="entry name" value="Trypsin_dom"/>
</dbReference>
<dbReference type="PANTHER" id="PTHR24252:SF7">
    <property type="entry name" value="HYALIN"/>
    <property type="match status" value="1"/>
</dbReference>
<dbReference type="PROSITE" id="PS50240">
    <property type="entry name" value="TRYPSIN_DOM"/>
    <property type="match status" value="1"/>
</dbReference>
<dbReference type="Gene3D" id="2.40.10.10">
    <property type="entry name" value="Trypsin-like serine proteases"/>
    <property type="match status" value="1"/>
</dbReference>
<keyword evidence="2" id="KW-0720">Serine protease</keyword>
<keyword evidence="5" id="KW-1185">Reference proteome</keyword>
<dbReference type="PRINTS" id="PR00722">
    <property type="entry name" value="CHYMOTRYPSIN"/>
</dbReference>
<feature type="domain" description="Peptidase S1" evidence="3">
    <location>
        <begin position="29"/>
        <end position="278"/>
    </location>
</feature>
<dbReference type="Proteomes" id="UP000677054">
    <property type="component" value="Unassembled WGS sequence"/>
</dbReference>
<dbReference type="OrthoDB" id="93664at2759"/>
<dbReference type="InterPro" id="IPR009003">
    <property type="entry name" value="Peptidase_S1_PA"/>
</dbReference>
<dbReference type="EMBL" id="LR899732">
    <property type="protein sequence ID" value="CAD7242090.1"/>
    <property type="molecule type" value="Genomic_DNA"/>
</dbReference>
<dbReference type="PANTHER" id="PTHR24252">
    <property type="entry name" value="ACROSIN-RELATED"/>
    <property type="match status" value="1"/>
</dbReference>
<keyword evidence="2" id="KW-0645">Protease</keyword>
<dbReference type="AlphaFoldDB" id="A0A7R8X6U7"/>
<dbReference type="FunFam" id="2.40.10.10:FF:000068">
    <property type="entry name" value="transmembrane protease serine 2"/>
    <property type="match status" value="1"/>
</dbReference>
<sequence>MICGQSQTSTGKRSDDIPTDVSQLDFDRVIGGTPVPSQRKYPWVGWMGTAKNNFICTSAIINDRYILTAAHCVQSNLAGTFYVTLGSTNLFQWPAGQSIQIAAKAIRHPNYNSQTLQNDIALLKLQTPLNFAAHPNIRPICLASANPSANSVVTIAGWGRTSGSNNNIPTTLMETTVNVLSLRTCQGIWGSNINNNYVCVRATGKNICNGDSGGSLMYKTSRGYYQSAGVASFVAGSQCLPQYGGVFTSTAKYQKKGNLSFLSQHKIASANWKLRLLGVVEITESRFLKINHEKGVEL</sequence>
<keyword evidence="2" id="KW-0378">Hydrolase</keyword>
<accession>A0A7R8X6U7</accession>
<protein>
    <recommendedName>
        <fullName evidence="3">Peptidase S1 domain-containing protein</fullName>
    </recommendedName>
</protein>
<dbReference type="CDD" id="cd00190">
    <property type="entry name" value="Tryp_SPc"/>
    <property type="match status" value="1"/>
</dbReference>
<keyword evidence="1" id="KW-1015">Disulfide bond</keyword>
<evidence type="ECO:0000259" key="3">
    <source>
        <dbReference type="PROSITE" id="PS50240"/>
    </source>
</evidence>
<reference evidence="4" key="1">
    <citation type="submission" date="2020-11" db="EMBL/GenBank/DDBJ databases">
        <authorList>
            <person name="Tran Van P."/>
        </authorList>
    </citation>
    <scope>NUCLEOTIDE SEQUENCE</scope>
</reference>
<dbReference type="Pfam" id="PF00089">
    <property type="entry name" value="Trypsin"/>
    <property type="match status" value="1"/>
</dbReference>
<name>A0A7R8X6U7_9CRUS</name>
<dbReference type="EMBL" id="CAJPEV010000215">
    <property type="protein sequence ID" value="CAG0882487.1"/>
    <property type="molecule type" value="Genomic_DNA"/>
</dbReference>
<organism evidence="4">
    <name type="scientific">Darwinula stevensoni</name>
    <dbReference type="NCBI Taxonomy" id="69355"/>
    <lineage>
        <taxon>Eukaryota</taxon>
        <taxon>Metazoa</taxon>
        <taxon>Ecdysozoa</taxon>
        <taxon>Arthropoda</taxon>
        <taxon>Crustacea</taxon>
        <taxon>Oligostraca</taxon>
        <taxon>Ostracoda</taxon>
        <taxon>Podocopa</taxon>
        <taxon>Podocopida</taxon>
        <taxon>Darwinulocopina</taxon>
        <taxon>Darwinuloidea</taxon>
        <taxon>Darwinulidae</taxon>
        <taxon>Darwinula</taxon>
    </lineage>
</organism>
<dbReference type="PROSITE" id="PS00135">
    <property type="entry name" value="TRYPSIN_SER"/>
    <property type="match status" value="1"/>
</dbReference>
<gene>
    <name evidence="4" type="ORF">DSTB1V02_LOCUS2063</name>
</gene>
<dbReference type="PROSITE" id="PS00134">
    <property type="entry name" value="TRYPSIN_HIS"/>
    <property type="match status" value="1"/>
</dbReference>
<dbReference type="SMART" id="SM00020">
    <property type="entry name" value="Tryp_SPc"/>
    <property type="match status" value="1"/>
</dbReference>
<dbReference type="GO" id="GO:0004252">
    <property type="term" value="F:serine-type endopeptidase activity"/>
    <property type="evidence" value="ECO:0007669"/>
    <property type="project" value="InterPro"/>
</dbReference>
<dbReference type="InterPro" id="IPR018114">
    <property type="entry name" value="TRYPSIN_HIS"/>
</dbReference>
<evidence type="ECO:0000256" key="1">
    <source>
        <dbReference type="ARBA" id="ARBA00023157"/>
    </source>
</evidence>
<evidence type="ECO:0000313" key="5">
    <source>
        <dbReference type="Proteomes" id="UP000677054"/>
    </source>
</evidence>
<dbReference type="SUPFAM" id="SSF50494">
    <property type="entry name" value="Trypsin-like serine proteases"/>
    <property type="match status" value="1"/>
</dbReference>
<evidence type="ECO:0000313" key="4">
    <source>
        <dbReference type="EMBL" id="CAD7242090.1"/>
    </source>
</evidence>
<dbReference type="InterPro" id="IPR033116">
    <property type="entry name" value="TRYPSIN_SER"/>
</dbReference>
<evidence type="ECO:0000256" key="2">
    <source>
        <dbReference type="RuleBase" id="RU363034"/>
    </source>
</evidence>
<proteinExistence type="predicted"/>
<dbReference type="InterPro" id="IPR043504">
    <property type="entry name" value="Peptidase_S1_PA_chymotrypsin"/>
</dbReference>